<dbReference type="Proteomes" id="UP001195963">
    <property type="component" value="Unassembled WGS sequence"/>
</dbReference>
<feature type="domain" description="Methylguanine DNA methyltransferase ribonuclease-like" evidence="10">
    <location>
        <begin position="31"/>
        <end position="100"/>
    </location>
</feature>
<evidence type="ECO:0000259" key="9">
    <source>
        <dbReference type="Pfam" id="PF01035"/>
    </source>
</evidence>
<dbReference type="Pfam" id="PF02870">
    <property type="entry name" value="Methyltransf_1N"/>
    <property type="match status" value="1"/>
</dbReference>
<sequence length="189" mass="20884">MKKAHKHEVQVSGSQVRYMADKRLLTPIADRLVDSPVGMLHIKANRFGISHLGVAKEGAELLKEDKGELFESALQHLSQLETELQEYFSGDRQEFTVSLAPKGTEFQTQVWHALTELSYGHTCSYGDIAEKIKRPKAVRAVGAANGANPIAIIVPCHRVIGKNGKLTGYAYGLNMKQQLLSLEGESRRS</sequence>
<dbReference type="NCBIfam" id="TIGR00589">
    <property type="entry name" value="ogt"/>
    <property type="match status" value="1"/>
</dbReference>
<evidence type="ECO:0000256" key="1">
    <source>
        <dbReference type="ARBA" id="ARBA00001286"/>
    </source>
</evidence>
<evidence type="ECO:0000256" key="5">
    <source>
        <dbReference type="ARBA" id="ARBA00022763"/>
    </source>
</evidence>
<comment type="similarity">
    <text evidence="8">Belongs to the MGMT family.</text>
</comment>
<dbReference type="InterPro" id="IPR036217">
    <property type="entry name" value="MethylDNA_cys_MeTrfase_DNAb"/>
</dbReference>
<dbReference type="PANTHER" id="PTHR10815">
    <property type="entry name" value="METHYLATED-DNA--PROTEIN-CYSTEINE METHYLTRANSFERASE"/>
    <property type="match status" value="1"/>
</dbReference>
<keyword evidence="12" id="KW-1185">Reference proteome</keyword>
<dbReference type="PANTHER" id="PTHR10815:SF5">
    <property type="entry name" value="METHYLATED-DNA--PROTEIN-CYSTEINE METHYLTRANSFERASE"/>
    <property type="match status" value="1"/>
</dbReference>
<dbReference type="InterPro" id="IPR014048">
    <property type="entry name" value="MethylDNA_cys_MeTrfase_DNA-bd"/>
</dbReference>
<comment type="miscellaneous">
    <text evidence="8">This enzyme catalyzes only one turnover and therefore is not strictly catalytic. According to one definition, an enzyme is a biocatalyst that acts repeatedly and over many reaction cycles.</text>
</comment>
<dbReference type="EMBL" id="JAHZST010000029">
    <property type="protein sequence ID" value="MBW8186536.1"/>
    <property type="molecule type" value="Genomic_DNA"/>
</dbReference>
<evidence type="ECO:0000256" key="4">
    <source>
        <dbReference type="ARBA" id="ARBA00022679"/>
    </source>
</evidence>
<dbReference type="PROSITE" id="PS00374">
    <property type="entry name" value="MGMT"/>
    <property type="match status" value="1"/>
</dbReference>
<accession>A0ABS7EA08</accession>
<keyword evidence="6 8" id="KW-0234">DNA repair</keyword>
<evidence type="ECO:0000256" key="2">
    <source>
        <dbReference type="ARBA" id="ARBA00022490"/>
    </source>
</evidence>
<evidence type="ECO:0000259" key="10">
    <source>
        <dbReference type="Pfam" id="PF02870"/>
    </source>
</evidence>
<dbReference type="InterPro" id="IPR023546">
    <property type="entry name" value="MGMT"/>
</dbReference>
<dbReference type="EC" id="2.1.1.63" evidence="8"/>
<dbReference type="SUPFAM" id="SSF46767">
    <property type="entry name" value="Methylated DNA-protein cysteine methyltransferase, C-terminal domain"/>
    <property type="match status" value="1"/>
</dbReference>
<evidence type="ECO:0000256" key="7">
    <source>
        <dbReference type="ARBA" id="ARBA00049348"/>
    </source>
</evidence>
<comment type="catalytic activity">
    <reaction evidence="7 8">
        <text>a 6-O-methyl-2'-deoxyguanosine in DNA + L-cysteinyl-[protein] = S-methyl-L-cysteinyl-[protein] + a 2'-deoxyguanosine in DNA</text>
        <dbReference type="Rhea" id="RHEA:24000"/>
        <dbReference type="Rhea" id="RHEA-COMP:10131"/>
        <dbReference type="Rhea" id="RHEA-COMP:10132"/>
        <dbReference type="Rhea" id="RHEA-COMP:11367"/>
        <dbReference type="Rhea" id="RHEA-COMP:11368"/>
        <dbReference type="ChEBI" id="CHEBI:29950"/>
        <dbReference type="ChEBI" id="CHEBI:82612"/>
        <dbReference type="ChEBI" id="CHEBI:85445"/>
        <dbReference type="ChEBI" id="CHEBI:85448"/>
        <dbReference type="EC" id="2.1.1.63"/>
    </reaction>
</comment>
<gene>
    <name evidence="11" type="ORF">K0625_23210</name>
</gene>
<keyword evidence="3 8" id="KW-0489">Methyltransferase</keyword>
<evidence type="ECO:0000256" key="3">
    <source>
        <dbReference type="ARBA" id="ARBA00022603"/>
    </source>
</evidence>
<dbReference type="GO" id="GO:0032259">
    <property type="term" value="P:methylation"/>
    <property type="evidence" value="ECO:0007669"/>
    <property type="project" value="UniProtKB-KW"/>
</dbReference>
<evidence type="ECO:0000313" key="12">
    <source>
        <dbReference type="Proteomes" id="UP001195963"/>
    </source>
</evidence>
<dbReference type="InterPro" id="IPR008332">
    <property type="entry name" value="MethylG_MeTrfase_N"/>
</dbReference>
<comment type="catalytic activity">
    <reaction evidence="1 8">
        <text>a 4-O-methyl-thymidine in DNA + L-cysteinyl-[protein] = a thymidine in DNA + S-methyl-L-cysteinyl-[protein]</text>
        <dbReference type="Rhea" id="RHEA:53428"/>
        <dbReference type="Rhea" id="RHEA-COMP:10131"/>
        <dbReference type="Rhea" id="RHEA-COMP:10132"/>
        <dbReference type="Rhea" id="RHEA-COMP:13555"/>
        <dbReference type="Rhea" id="RHEA-COMP:13556"/>
        <dbReference type="ChEBI" id="CHEBI:29950"/>
        <dbReference type="ChEBI" id="CHEBI:82612"/>
        <dbReference type="ChEBI" id="CHEBI:137386"/>
        <dbReference type="ChEBI" id="CHEBI:137387"/>
        <dbReference type="EC" id="2.1.1.63"/>
    </reaction>
</comment>
<dbReference type="CDD" id="cd06445">
    <property type="entry name" value="ATase"/>
    <property type="match status" value="1"/>
</dbReference>
<dbReference type="Gene3D" id="1.10.10.10">
    <property type="entry name" value="Winged helix-like DNA-binding domain superfamily/Winged helix DNA-binding domain"/>
    <property type="match status" value="1"/>
</dbReference>
<dbReference type="Gene3D" id="3.30.160.70">
    <property type="entry name" value="Methylated DNA-protein cysteine methyltransferase domain"/>
    <property type="match status" value="1"/>
</dbReference>
<dbReference type="Pfam" id="PF01035">
    <property type="entry name" value="DNA_binding_1"/>
    <property type="match status" value="1"/>
</dbReference>
<evidence type="ECO:0000313" key="11">
    <source>
        <dbReference type="EMBL" id="MBW8186536.1"/>
    </source>
</evidence>
<dbReference type="SUPFAM" id="SSF53155">
    <property type="entry name" value="Methylated DNA-protein cysteine methyltransferase domain"/>
    <property type="match status" value="1"/>
</dbReference>
<proteinExistence type="inferred from homology"/>
<dbReference type="InterPro" id="IPR036388">
    <property type="entry name" value="WH-like_DNA-bd_sf"/>
</dbReference>
<keyword evidence="2 8" id="KW-0963">Cytoplasm</keyword>
<evidence type="ECO:0000256" key="8">
    <source>
        <dbReference type="HAMAP-Rule" id="MF_00772"/>
    </source>
</evidence>
<feature type="active site" description="Nucleophile; methyl group acceptor" evidence="8">
    <location>
        <position position="156"/>
    </location>
</feature>
<comment type="subcellular location">
    <subcellularLocation>
        <location evidence="8">Cytoplasm</location>
    </subcellularLocation>
</comment>
<evidence type="ECO:0000256" key="6">
    <source>
        <dbReference type="ARBA" id="ARBA00023204"/>
    </source>
</evidence>
<dbReference type="GO" id="GO:0003908">
    <property type="term" value="F:methylated-DNA-[protein]-cysteine S-methyltransferase activity"/>
    <property type="evidence" value="ECO:0007669"/>
    <property type="project" value="UniProtKB-EC"/>
</dbReference>
<dbReference type="HAMAP" id="MF_00772">
    <property type="entry name" value="OGT"/>
    <property type="match status" value="1"/>
</dbReference>
<reference evidence="11 12" key="1">
    <citation type="submission" date="2021-07" db="EMBL/GenBank/DDBJ databases">
        <title>Shewanella sp. nov, isolated from SCS.</title>
        <authorList>
            <person name="Cao W.R."/>
        </authorList>
    </citation>
    <scope>NUCLEOTIDE SEQUENCE [LARGE SCALE GENOMIC DNA]</scope>
    <source>
        <strain evidence="11 12">NR704-98</strain>
    </source>
</reference>
<comment type="caution">
    <text evidence="11">The sequence shown here is derived from an EMBL/GenBank/DDBJ whole genome shotgun (WGS) entry which is preliminary data.</text>
</comment>
<comment type="function">
    <text evidence="8">Involved in the cellular defense against the biological effects of O6-methylguanine (O6-MeG) and O4-methylthymine (O4-MeT) in DNA. Repairs the methylated nucleobase in DNA by stoichiometrically transferring the methyl group to a cysteine residue in the enzyme. This is a suicide reaction: the enzyme is irreversibly inactivated.</text>
</comment>
<dbReference type="InterPro" id="IPR036631">
    <property type="entry name" value="MGMT_N_sf"/>
</dbReference>
<organism evidence="11 12">
    <name type="scientific">Shewanella nanhaiensis</name>
    <dbReference type="NCBI Taxonomy" id="2864872"/>
    <lineage>
        <taxon>Bacteria</taxon>
        <taxon>Pseudomonadati</taxon>
        <taxon>Pseudomonadota</taxon>
        <taxon>Gammaproteobacteria</taxon>
        <taxon>Alteromonadales</taxon>
        <taxon>Shewanellaceae</taxon>
        <taxon>Shewanella</taxon>
    </lineage>
</organism>
<protein>
    <recommendedName>
        <fullName evidence="8">Methylated-DNA--protein-cysteine methyltransferase</fullName>
        <ecNumber evidence="8">2.1.1.63</ecNumber>
    </recommendedName>
    <alternativeName>
        <fullName evidence="8">6-O-methylguanine-DNA methyltransferase</fullName>
        <shortName evidence="8">MGMT</shortName>
    </alternativeName>
    <alternativeName>
        <fullName evidence="8">O-6-methylguanine-DNA-alkyltransferase</fullName>
    </alternativeName>
</protein>
<keyword evidence="5 8" id="KW-0227">DNA damage</keyword>
<feature type="domain" description="Methylated-DNA-[protein]-cysteine S-methyltransferase DNA binding" evidence="9">
    <location>
        <begin position="105"/>
        <end position="184"/>
    </location>
</feature>
<dbReference type="InterPro" id="IPR001497">
    <property type="entry name" value="MethylDNA_cys_MeTrfase_AS"/>
</dbReference>
<keyword evidence="4 8" id="KW-0808">Transferase</keyword>
<name>A0ABS7EA08_9GAMM</name>